<dbReference type="PANTHER" id="PTHR25465">
    <property type="entry name" value="B-BOX DOMAIN CONTAINING"/>
    <property type="match status" value="1"/>
</dbReference>
<dbReference type="InterPro" id="IPR001841">
    <property type="entry name" value="Znf_RING"/>
</dbReference>
<reference evidence="11" key="1">
    <citation type="submission" date="2023-08" db="EMBL/GenBank/DDBJ databases">
        <title>Pelteobagrus vachellii genome.</title>
        <authorList>
            <person name="Liu H."/>
        </authorList>
    </citation>
    <scope>NUCLEOTIDE SEQUENCE</scope>
    <source>
        <strain evidence="11">PRFRI_2022a</strain>
        <tissue evidence="11">Muscle</tissue>
    </source>
</reference>
<dbReference type="Proteomes" id="UP001187315">
    <property type="component" value="Unassembled WGS sequence"/>
</dbReference>
<accession>A0AA88NI50</accession>
<dbReference type="PROSITE" id="PS50188">
    <property type="entry name" value="B302_SPRY"/>
    <property type="match status" value="1"/>
</dbReference>
<dbReference type="Pfam" id="PF13445">
    <property type="entry name" value="zf-RING_UBOX"/>
    <property type="match status" value="1"/>
</dbReference>
<dbReference type="Gene3D" id="2.60.120.920">
    <property type="match status" value="1"/>
</dbReference>
<dbReference type="FunFam" id="2.60.120.920:FF:000004">
    <property type="entry name" value="Butyrophilin subfamily 1 member A1"/>
    <property type="match status" value="1"/>
</dbReference>
<feature type="domain" description="B30.2/SPRY" evidence="10">
    <location>
        <begin position="345"/>
        <end position="539"/>
    </location>
</feature>
<dbReference type="InterPro" id="IPR000315">
    <property type="entry name" value="Znf_B-box"/>
</dbReference>
<keyword evidence="5" id="KW-0391">Immunity</keyword>
<evidence type="ECO:0000313" key="11">
    <source>
        <dbReference type="EMBL" id="KAK2860046.1"/>
    </source>
</evidence>
<dbReference type="PROSITE" id="PS00518">
    <property type="entry name" value="ZF_RING_1"/>
    <property type="match status" value="1"/>
</dbReference>
<dbReference type="InterPro" id="IPR013320">
    <property type="entry name" value="ConA-like_dom_sf"/>
</dbReference>
<dbReference type="Pfam" id="PF00643">
    <property type="entry name" value="zf-B_box"/>
    <property type="match status" value="1"/>
</dbReference>
<evidence type="ECO:0000256" key="7">
    <source>
        <dbReference type="SAM" id="Coils"/>
    </source>
</evidence>
<dbReference type="GO" id="GO:0045087">
    <property type="term" value="P:innate immune response"/>
    <property type="evidence" value="ECO:0007669"/>
    <property type="project" value="UniProtKB-KW"/>
</dbReference>
<evidence type="ECO:0000259" key="8">
    <source>
        <dbReference type="PROSITE" id="PS50089"/>
    </source>
</evidence>
<gene>
    <name evidence="11" type="ORF">Q7C36_004212</name>
</gene>
<evidence type="ECO:0000256" key="4">
    <source>
        <dbReference type="ARBA" id="ARBA00022833"/>
    </source>
</evidence>
<dbReference type="GO" id="GO:0005737">
    <property type="term" value="C:cytoplasm"/>
    <property type="evidence" value="ECO:0007669"/>
    <property type="project" value="UniProtKB-ARBA"/>
</dbReference>
<dbReference type="PROSITE" id="PS50119">
    <property type="entry name" value="ZF_BBOX"/>
    <property type="match status" value="1"/>
</dbReference>
<dbReference type="Gene3D" id="3.30.40.10">
    <property type="entry name" value="Zinc/RING finger domain, C3HC4 (zinc finger)"/>
    <property type="match status" value="1"/>
</dbReference>
<protein>
    <recommendedName>
        <fullName evidence="13">E3 ubiquitin-protein ligase TRIM39-like</fullName>
    </recommendedName>
</protein>
<dbReference type="SUPFAM" id="SSF49899">
    <property type="entry name" value="Concanavalin A-like lectins/glucanases"/>
    <property type="match status" value="1"/>
</dbReference>
<dbReference type="InterPro" id="IPR003879">
    <property type="entry name" value="Butyrophylin_SPRY"/>
</dbReference>
<dbReference type="Pfam" id="PF00622">
    <property type="entry name" value="SPRY"/>
    <property type="match status" value="1"/>
</dbReference>
<dbReference type="InterPro" id="IPR001870">
    <property type="entry name" value="B30.2/SPRY"/>
</dbReference>
<dbReference type="InterPro" id="IPR058030">
    <property type="entry name" value="TRIM8/14/16/25/29/45/65_CC"/>
</dbReference>
<evidence type="ECO:0008006" key="13">
    <source>
        <dbReference type="Google" id="ProtNLM"/>
    </source>
</evidence>
<sequence length="542" mass="62745">MASSSSVLCEDQLQCPICLDVFTDPVSTPCGHNYCMICLKEFWDSSSHCQCPVCKEEFPKRPELRINTFISALAAPFNKSVQVKSSTATEKPTQSQVFCDICCEKKCATVKSCLICMTSYCKTHLEPHERVSSLKKHKLIDPVENLEDYICQKHERALELFCKDDQTCVCKFCTEGEHKTHNTVPLEEESREKKIQLGKTQVEVQQMIQERLKKIEEIKQSLKLNEKTTEKEKADFVEIFSNLMSCIERSQAELFKVMEEKQKAADRQAEEFIKELEREITELKRRNTELEQLTHTEDHLHLLQIYPSLCSPPHTQDWTDLTINTHLNVETLRRALSQLQETLREETEEIHKIKLKRIQQYAVDVTLDPDTAHPNLILTDDGKQVTFRDKRQKLPDNPERFDDCFYVLGNEGFTSGRFYYEVQVRGTDWDLEVVRESVNRKGEITVSTEDGYWCVWLRNKTEYKALDSPPVSLSLEQAPQKVGVFVDYEEGLISFYDFDVKSHIYSFTGQTFTEKLYPLFSPCYNDGGKNSSPLIICPLNQI</sequence>
<dbReference type="InterPro" id="IPR027370">
    <property type="entry name" value="Znf-RING_euk"/>
</dbReference>
<name>A0AA88NI50_TACVA</name>
<dbReference type="PANTHER" id="PTHR25465:SF32">
    <property type="entry name" value="BLOODTHIRSTY-RELATED GENE FAMILY, MEMBER 16 ISOFORM X1-RELATED"/>
    <property type="match status" value="1"/>
</dbReference>
<proteinExistence type="predicted"/>
<dbReference type="InterPro" id="IPR051051">
    <property type="entry name" value="E3_ubiq-ligase_TRIM/RNF"/>
</dbReference>
<dbReference type="SMART" id="SM00336">
    <property type="entry name" value="BBOX"/>
    <property type="match status" value="1"/>
</dbReference>
<dbReference type="InterPro" id="IPR003877">
    <property type="entry name" value="SPRY_dom"/>
</dbReference>
<dbReference type="SMART" id="SM00449">
    <property type="entry name" value="SPRY"/>
    <property type="match status" value="1"/>
</dbReference>
<dbReference type="SMART" id="SM00184">
    <property type="entry name" value="RING"/>
    <property type="match status" value="1"/>
</dbReference>
<evidence type="ECO:0000256" key="3">
    <source>
        <dbReference type="ARBA" id="ARBA00022771"/>
    </source>
</evidence>
<evidence type="ECO:0000256" key="6">
    <source>
        <dbReference type="PROSITE-ProRule" id="PRU00024"/>
    </source>
</evidence>
<keyword evidence="4" id="KW-0862">Zinc</keyword>
<feature type="coiled-coil region" evidence="7">
    <location>
        <begin position="329"/>
        <end position="356"/>
    </location>
</feature>
<dbReference type="SUPFAM" id="SSF57845">
    <property type="entry name" value="B-box zinc-binding domain"/>
    <property type="match status" value="1"/>
</dbReference>
<dbReference type="CDD" id="cd19769">
    <property type="entry name" value="Bbox2_TRIM16-like"/>
    <property type="match status" value="1"/>
</dbReference>
<dbReference type="Gene3D" id="3.30.160.60">
    <property type="entry name" value="Classic Zinc Finger"/>
    <property type="match status" value="1"/>
</dbReference>
<organism evidence="11 12">
    <name type="scientific">Tachysurus vachellii</name>
    <name type="common">Darkbarbel catfish</name>
    <name type="synonym">Pelteobagrus vachellii</name>
    <dbReference type="NCBI Taxonomy" id="175792"/>
    <lineage>
        <taxon>Eukaryota</taxon>
        <taxon>Metazoa</taxon>
        <taxon>Chordata</taxon>
        <taxon>Craniata</taxon>
        <taxon>Vertebrata</taxon>
        <taxon>Euteleostomi</taxon>
        <taxon>Actinopterygii</taxon>
        <taxon>Neopterygii</taxon>
        <taxon>Teleostei</taxon>
        <taxon>Ostariophysi</taxon>
        <taxon>Siluriformes</taxon>
        <taxon>Bagridae</taxon>
        <taxon>Tachysurus</taxon>
    </lineage>
</organism>
<keyword evidence="2" id="KW-0479">Metal-binding</keyword>
<dbReference type="EMBL" id="JAVHJS010000004">
    <property type="protein sequence ID" value="KAK2860046.1"/>
    <property type="molecule type" value="Genomic_DNA"/>
</dbReference>
<dbReference type="Gene3D" id="4.10.830.40">
    <property type="match status" value="1"/>
</dbReference>
<dbReference type="AlphaFoldDB" id="A0AA88NI50"/>
<dbReference type="InterPro" id="IPR043136">
    <property type="entry name" value="B30.2/SPRY_sf"/>
</dbReference>
<dbReference type="InterPro" id="IPR017907">
    <property type="entry name" value="Znf_RING_CS"/>
</dbReference>
<keyword evidence="12" id="KW-1185">Reference proteome</keyword>
<dbReference type="Pfam" id="PF25600">
    <property type="entry name" value="TRIM_CC"/>
    <property type="match status" value="1"/>
</dbReference>
<dbReference type="InterPro" id="IPR006574">
    <property type="entry name" value="PRY"/>
</dbReference>
<dbReference type="InterPro" id="IPR013083">
    <property type="entry name" value="Znf_RING/FYVE/PHD"/>
</dbReference>
<evidence type="ECO:0000256" key="1">
    <source>
        <dbReference type="ARBA" id="ARBA00022588"/>
    </source>
</evidence>
<keyword evidence="1" id="KW-0399">Innate immunity</keyword>
<keyword evidence="7" id="KW-0175">Coiled coil</keyword>
<dbReference type="Pfam" id="PF13765">
    <property type="entry name" value="PRY"/>
    <property type="match status" value="1"/>
</dbReference>
<evidence type="ECO:0000259" key="10">
    <source>
        <dbReference type="PROSITE" id="PS50188"/>
    </source>
</evidence>
<feature type="domain" description="B box-type" evidence="9">
    <location>
        <begin position="146"/>
        <end position="186"/>
    </location>
</feature>
<dbReference type="SMART" id="SM00589">
    <property type="entry name" value="PRY"/>
    <property type="match status" value="1"/>
</dbReference>
<evidence type="ECO:0000256" key="5">
    <source>
        <dbReference type="ARBA" id="ARBA00022859"/>
    </source>
</evidence>
<dbReference type="PROSITE" id="PS50089">
    <property type="entry name" value="ZF_RING_2"/>
    <property type="match status" value="1"/>
</dbReference>
<evidence type="ECO:0000256" key="2">
    <source>
        <dbReference type="ARBA" id="ARBA00022723"/>
    </source>
</evidence>
<evidence type="ECO:0000259" key="9">
    <source>
        <dbReference type="PROSITE" id="PS50119"/>
    </source>
</evidence>
<dbReference type="SUPFAM" id="SSF57850">
    <property type="entry name" value="RING/U-box"/>
    <property type="match status" value="1"/>
</dbReference>
<dbReference type="GO" id="GO:0008270">
    <property type="term" value="F:zinc ion binding"/>
    <property type="evidence" value="ECO:0007669"/>
    <property type="project" value="UniProtKB-KW"/>
</dbReference>
<comment type="caution">
    <text evidence="11">The sequence shown here is derived from an EMBL/GenBank/DDBJ whole genome shotgun (WGS) entry which is preliminary data.</text>
</comment>
<dbReference type="PRINTS" id="PR01407">
    <property type="entry name" value="BUTYPHLNCDUF"/>
</dbReference>
<dbReference type="CDD" id="cd13733">
    <property type="entry name" value="SPRY_PRY_C-I_1"/>
    <property type="match status" value="1"/>
</dbReference>
<keyword evidence="3 6" id="KW-0863">Zinc-finger</keyword>
<feature type="domain" description="RING-type" evidence="8">
    <location>
        <begin position="15"/>
        <end position="55"/>
    </location>
</feature>
<evidence type="ECO:0000313" key="12">
    <source>
        <dbReference type="Proteomes" id="UP001187315"/>
    </source>
</evidence>
<feature type="coiled-coil region" evidence="7">
    <location>
        <begin position="205"/>
        <end position="296"/>
    </location>
</feature>